<evidence type="ECO:0000256" key="2">
    <source>
        <dbReference type="SAM" id="Phobius"/>
    </source>
</evidence>
<dbReference type="AlphaFoldDB" id="A0A4U0RUL6"/>
<keyword evidence="2" id="KW-0472">Membrane</keyword>
<comment type="caution">
    <text evidence="3">The sequence shown here is derived from an EMBL/GenBank/DDBJ whole genome shotgun (WGS) entry which is preliminary data.</text>
</comment>
<keyword evidence="2" id="KW-0812">Transmembrane</keyword>
<name>A0A4U0RUL6_9ACTN</name>
<keyword evidence="4" id="KW-1185">Reference proteome</keyword>
<feature type="region of interest" description="Disordered" evidence="1">
    <location>
        <begin position="1"/>
        <end position="24"/>
    </location>
</feature>
<organism evidence="3 4">
    <name type="scientific">Actinacidiphila oryziradicis</name>
    <dbReference type="NCBI Taxonomy" id="2571141"/>
    <lineage>
        <taxon>Bacteria</taxon>
        <taxon>Bacillati</taxon>
        <taxon>Actinomycetota</taxon>
        <taxon>Actinomycetes</taxon>
        <taxon>Kitasatosporales</taxon>
        <taxon>Streptomycetaceae</taxon>
        <taxon>Actinacidiphila</taxon>
    </lineage>
</organism>
<feature type="transmembrane region" description="Helical" evidence="2">
    <location>
        <begin position="36"/>
        <end position="54"/>
    </location>
</feature>
<protein>
    <submittedName>
        <fullName evidence="3">Uncharacterized protein</fullName>
    </submittedName>
</protein>
<dbReference type="Proteomes" id="UP000305778">
    <property type="component" value="Unassembled WGS sequence"/>
</dbReference>
<keyword evidence="2" id="KW-1133">Transmembrane helix</keyword>
<dbReference type="OrthoDB" id="3470201at2"/>
<accession>A0A4U0RUL6</accession>
<dbReference type="RefSeq" id="WP_136729695.1">
    <property type="nucleotide sequence ID" value="NZ_SUMC01000094.1"/>
</dbReference>
<sequence length="145" mass="15654">MGPGGRTVGDWQQRGGHVLHPARHPRRAARYGNRELLSLSAVLAITIRLAAGAFTDRAPRRNPAIGWGWGPDCWLATALRLVPGRAENAGHIVQVGVYAGATIAPVAFSALSSALGLSFLAHRRRSRVRRSRATTVGTLLLRRPR</sequence>
<evidence type="ECO:0000313" key="3">
    <source>
        <dbReference type="EMBL" id="TJZ99903.1"/>
    </source>
</evidence>
<feature type="transmembrane region" description="Helical" evidence="2">
    <location>
        <begin position="97"/>
        <end position="121"/>
    </location>
</feature>
<gene>
    <name evidence="3" type="ORF">FCI23_44195</name>
</gene>
<reference evidence="3 4" key="1">
    <citation type="submission" date="2019-04" db="EMBL/GenBank/DDBJ databases">
        <title>Streptomyces oryziradicis sp. nov., a novel actinomycete isolated from rhizosphere soil of rice (Oryza sativa L.).</title>
        <authorList>
            <person name="Li C."/>
        </authorList>
    </citation>
    <scope>NUCLEOTIDE SEQUENCE [LARGE SCALE GENOMIC DNA]</scope>
    <source>
        <strain evidence="3 4">NEAU-C40</strain>
    </source>
</reference>
<dbReference type="EMBL" id="SUMC01000094">
    <property type="protein sequence ID" value="TJZ99903.1"/>
    <property type="molecule type" value="Genomic_DNA"/>
</dbReference>
<evidence type="ECO:0000313" key="4">
    <source>
        <dbReference type="Proteomes" id="UP000305778"/>
    </source>
</evidence>
<proteinExistence type="predicted"/>
<evidence type="ECO:0000256" key="1">
    <source>
        <dbReference type="SAM" id="MobiDB-lite"/>
    </source>
</evidence>